<dbReference type="PANTHER" id="PTHR21700:SF3">
    <property type="entry name" value="TRANSTHYRETIN-LIKE PROTEIN 5"/>
    <property type="match status" value="1"/>
</dbReference>
<evidence type="ECO:0000256" key="2">
    <source>
        <dbReference type="ARBA" id="ARBA00010112"/>
    </source>
</evidence>
<proteinExistence type="inferred from homology"/>
<name>A0A7E4WDF0_PANRE</name>
<dbReference type="Proteomes" id="UP000492821">
    <property type="component" value="Unassembled WGS sequence"/>
</dbReference>
<keyword evidence="6" id="KW-1185">Reference proteome</keyword>
<dbReference type="PANTHER" id="PTHR21700">
    <property type="entry name" value="TRANSTHYRETIN-LIKE FAMILY PROTEIN-RELATED"/>
    <property type="match status" value="1"/>
</dbReference>
<reference evidence="6" key="1">
    <citation type="journal article" date="2013" name="Genetics">
        <title>The draft genome and transcriptome of Panagrellus redivivus are shaped by the harsh demands of a free-living lifestyle.</title>
        <authorList>
            <person name="Srinivasan J."/>
            <person name="Dillman A.R."/>
            <person name="Macchietto M.G."/>
            <person name="Heikkinen L."/>
            <person name="Lakso M."/>
            <person name="Fracchia K.M."/>
            <person name="Antoshechkin I."/>
            <person name="Mortazavi A."/>
            <person name="Wong G."/>
            <person name="Sternberg P.W."/>
        </authorList>
    </citation>
    <scope>NUCLEOTIDE SEQUENCE [LARGE SCALE GENOMIC DNA]</scope>
    <source>
        <strain evidence="6">MT8872</strain>
    </source>
</reference>
<dbReference type="GO" id="GO:0009986">
    <property type="term" value="C:cell surface"/>
    <property type="evidence" value="ECO:0007669"/>
    <property type="project" value="InterPro"/>
</dbReference>
<evidence type="ECO:0000256" key="3">
    <source>
        <dbReference type="ARBA" id="ARBA00022525"/>
    </source>
</evidence>
<comment type="similarity">
    <text evidence="2">Belongs to the nematode transthyretin-like family.</text>
</comment>
<organism evidence="6 7">
    <name type="scientific">Panagrellus redivivus</name>
    <name type="common">Microworm</name>
    <dbReference type="NCBI Taxonomy" id="6233"/>
    <lineage>
        <taxon>Eukaryota</taxon>
        <taxon>Metazoa</taxon>
        <taxon>Ecdysozoa</taxon>
        <taxon>Nematoda</taxon>
        <taxon>Chromadorea</taxon>
        <taxon>Rhabditida</taxon>
        <taxon>Tylenchina</taxon>
        <taxon>Panagrolaimomorpha</taxon>
        <taxon>Panagrolaimoidea</taxon>
        <taxon>Panagrolaimidae</taxon>
        <taxon>Panagrellus</taxon>
    </lineage>
</organism>
<sequence length="143" mass="15661">MMLRVEVVLVLCGLCAIGTALIGRTQSAGARGVLTCNGRPLRNVLVKLYDEDDGGIDDLMAKTKTDANGHFELSGSEDEFTPIDPKINIYHDCNDGVKPCQRKVTIKIPDRYITPGKYAKNFYEAGTLELAGKFPGESRDCLH</sequence>
<dbReference type="InterPro" id="IPR038479">
    <property type="entry name" value="Transthyretin-like_sf"/>
</dbReference>
<dbReference type="AlphaFoldDB" id="A0A7E4WDF0"/>
<keyword evidence="4 5" id="KW-0732">Signal</keyword>
<dbReference type="InterPro" id="IPR001534">
    <property type="entry name" value="Transthyretin-like"/>
</dbReference>
<feature type="signal peptide" evidence="5">
    <location>
        <begin position="1"/>
        <end position="20"/>
    </location>
</feature>
<protein>
    <submittedName>
        <fullName evidence="7">Transthyretin-like family protein</fullName>
    </submittedName>
</protein>
<dbReference type="Gene3D" id="2.60.40.3330">
    <property type="match status" value="1"/>
</dbReference>
<evidence type="ECO:0000256" key="4">
    <source>
        <dbReference type="ARBA" id="ARBA00022729"/>
    </source>
</evidence>
<evidence type="ECO:0000313" key="7">
    <source>
        <dbReference type="WBParaSite" id="Pan_g9295.t1"/>
    </source>
</evidence>
<comment type="subcellular location">
    <subcellularLocation>
        <location evidence="1">Secreted</location>
    </subcellularLocation>
</comment>
<evidence type="ECO:0000256" key="1">
    <source>
        <dbReference type="ARBA" id="ARBA00004613"/>
    </source>
</evidence>
<evidence type="ECO:0000313" key="6">
    <source>
        <dbReference type="Proteomes" id="UP000492821"/>
    </source>
</evidence>
<dbReference type="WBParaSite" id="Pan_g9295.t1">
    <property type="protein sequence ID" value="Pan_g9295.t1"/>
    <property type="gene ID" value="Pan_g9295"/>
</dbReference>
<feature type="chain" id="PRO_5028876617" evidence="5">
    <location>
        <begin position="21"/>
        <end position="143"/>
    </location>
</feature>
<keyword evidence="3" id="KW-0964">Secreted</keyword>
<dbReference type="GO" id="GO:0005576">
    <property type="term" value="C:extracellular region"/>
    <property type="evidence" value="ECO:0007669"/>
    <property type="project" value="UniProtKB-SubCell"/>
</dbReference>
<dbReference type="Pfam" id="PF01060">
    <property type="entry name" value="TTR-52"/>
    <property type="match status" value="1"/>
</dbReference>
<evidence type="ECO:0000256" key="5">
    <source>
        <dbReference type="SAM" id="SignalP"/>
    </source>
</evidence>
<accession>A0A7E4WDF0</accession>
<reference evidence="7" key="2">
    <citation type="submission" date="2020-10" db="UniProtKB">
        <authorList>
            <consortium name="WormBaseParasite"/>
        </authorList>
    </citation>
    <scope>IDENTIFICATION</scope>
</reference>